<sequence>MKTEVRESRSNGSSSTEVRTYELLFKYYSVYSQWCNPIDSNFQQVQFGSQVELERVSKMEMGSKGPNPATWEEIENSESYLVCSMYEEAASLASSILKRLSEHSSDFEASDDHFELYDMLESAGMVLVQSLKELGRTPEILNELKLLFASIPAIPVQVLLTGVCFYISEGHSVGIQEFLEVFLSGWSFVDGKCYVRVGKEDYADYTKRYDGHFVLGVDKYLEVVEVYILKLLGTILNDVDLATSWVENAKIPEDTRQVLLRRLHSLHSIKATNASHGSFSSLLVDNHEDHSSEGCPNAKYPQNRDTAKKQAVLNLSKRLEPCLWWFHTITLKFGNARLVVSNGKIALGCLILLMSYVLQRKRATLKRIVQRQAMSMKNALIDLWQLAFSYQVNPLAAVQPLAAAARAGQ</sequence>
<reference evidence="2 3" key="1">
    <citation type="journal article" date="2023" name="G3 (Bethesda)">
        <title>A chromosome-length genome assembly and annotation of blackberry (Rubus argutus, cv. 'Hillquist').</title>
        <authorList>
            <person name="Bruna T."/>
            <person name="Aryal R."/>
            <person name="Dudchenko O."/>
            <person name="Sargent D.J."/>
            <person name="Mead D."/>
            <person name="Buti M."/>
            <person name="Cavallini A."/>
            <person name="Hytonen T."/>
            <person name="Andres J."/>
            <person name="Pham M."/>
            <person name="Weisz D."/>
            <person name="Mascagni F."/>
            <person name="Usai G."/>
            <person name="Natali L."/>
            <person name="Bassil N."/>
            <person name="Fernandez G.E."/>
            <person name="Lomsadze A."/>
            <person name="Armour M."/>
            <person name="Olukolu B."/>
            <person name="Poorten T."/>
            <person name="Britton C."/>
            <person name="Davik J."/>
            <person name="Ashrafi H."/>
            <person name="Aiden E.L."/>
            <person name="Borodovsky M."/>
            <person name="Worthington M."/>
        </authorList>
    </citation>
    <scope>NUCLEOTIDE SEQUENCE [LARGE SCALE GENOMIC DNA]</scope>
    <source>
        <strain evidence="2">PI 553951</strain>
    </source>
</reference>
<keyword evidence="1" id="KW-0812">Transmembrane</keyword>
<comment type="caution">
    <text evidence="2">The sequence shown here is derived from an EMBL/GenBank/DDBJ whole genome shotgun (WGS) entry which is preliminary data.</text>
</comment>
<evidence type="ECO:0000313" key="2">
    <source>
        <dbReference type="EMBL" id="KAK9922675.1"/>
    </source>
</evidence>
<proteinExistence type="predicted"/>
<evidence type="ECO:0000313" key="3">
    <source>
        <dbReference type="Proteomes" id="UP001457282"/>
    </source>
</evidence>
<gene>
    <name evidence="2" type="ORF">M0R45_031130</name>
</gene>
<name>A0AAW1WFA3_RUBAR</name>
<keyword evidence="1" id="KW-0472">Membrane</keyword>
<accession>A0AAW1WFA3</accession>
<dbReference type="GO" id="GO:0015919">
    <property type="term" value="P:peroxisomal membrane transport"/>
    <property type="evidence" value="ECO:0007669"/>
    <property type="project" value="InterPro"/>
</dbReference>
<organism evidence="2 3">
    <name type="scientific">Rubus argutus</name>
    <name type="common">Southern blackberry</name>
    <dbReference type="NCBI Taxonomy" id="59490"/>
    <lineage>
        <taxon>Eukaryota</taxon>
        <taxon>Viridiplantae</taxon>
        <taxon>Streptophyta</taxon>
        <taxon>Embryophyta</taxon>
        <taxon>Tracheophyta</taxon>
        <taxon>Spermatophyta</taxon>
        <taxon>Magnoliopsida</taxon>
        <taxon>eudicotyledons</taxon>
        <taxon>Gunneridae</taxon>
        <taxon>Pentapetalae</taxon>
        <taxon>rosids</taxon>
        <taxon>fabids</taxon>
        <taxon>Rosales</taxon>
        <taxon>Rosaceae</taxon>
        <taxon>Rosoideae</taxon>
        <taxon>Rosoideae incertae sedis</taxon>
        <taxon>Rubus</taxon>
    </lineage>
</organism>
<dbReference type="InterPro" id="IPR034571">
    <property type="entry name" value="APEM9"/>
</dbReference>
<protein>
    <submittedName>
        <fullName evidence="2">Uncharacterized protein</fullName>
    </submittedName>
</protein>
<keyword evidence="3" id="KW-1185">Reference proteome</keyword>
<feature type="transmembrane region" description="Helical" evidence="1">
    <location>
        <begin position="338"/>
        <end position="358"/>
    </location>
</feature>
<dbReference type="PANTHER" id="PTHR36361">
    <property type="entry name" value="PROTEIN APEM9"/>
    <property type="match status" value="1"/>
</dbReference>
<dbReference type="EMBL" id="JBEDUW010000006">
    <property type="protein sequence ID" value="KAK9922675.1"/>
    <property type="molecule type" value="Genomic_DNA"/>
</dbReference>
<evidence type="ECO:0000256" key="1">
    <source>
        <dbReference type="SAM" id="Phobius"/>
    </source>
</evidence>
<dbReference type="PANTHER" id="PTHR36361:SF1">
    <property type="entry name" value="PROTEIN APEM9"/>
    <property type="match status" value="1"/>
</dbReference>
<dbReference type="AlphaFoldDB" id="A0AAW1WFA3"/>
<dbReference type="Proteomes" id="UP001457282">
    <property type="component" value="Unassembled WGS sequence"/>
</dbReference>
<keyword evidence="1" id="KW-1133">Transmembrane helix</keyword>